<dbReference type="Proteomes" id="UP001162972">
    <property type="component" value="Chromosome 16"/>
</dbReference>
<protein>
    <submittedName>
        <fullName evidence="1">Uncharacterized protein</fullName>
    </submittedName>
</protein>
<sequence length="88" mass="9908">MLTASGNTINRDAHLADRYDGAMFYGMPQYHSVHPHPQYHGPNLDLSVATAPNFYVPYMAPSSVTSWIMLEVHTREKMLKETQGISTI</sequence>
<keyword evidence="2" id="KW-1185">Reference proteome</keyword>
<reference evidence="1 2" key="1">
    <citation type="journal article" date="2023" name="Int. J. Mol. Sci.">
        <title>De Novo Assembly and Annotation of 11 Diverse Shrub Willow (Salix) Genomes Reveals Novel Gene Organization in Sex-Linked Regions.</title>
        <authorList>
            <person name="Hyden B."/>
            <person name="Feng K."/>
            <person name="Yates T.B."/>
            <person name="Jawdy S."/>
            <person name="Cereghino C."/>
            <person name="Smart L.B."/>
            <person name="Muchero W."/>
        </authorList>
    </citation>
    <scope>NUCLEOTIDE SEQUENCE [LARGE SCALE GENOMIC DNA]</scope>
    <source>
        <tissue evidence="1">Shoot tip</tissue>
    </source>
</reference>
<organism evidence="1 2">
    <name type="scientific">Salix udensis</name>
    <dbReference type="NCBI Taxonomy" id="889485"/>
    <lineage>
        <taxon>Eukaryota</taxon>
        <taxon>Viridiplantae</taxon>
        <taxon>Streptophyta</taxon>
        <taxon>Embryophyta</taxon>
        <taxon>Tracheophyta</taxon>
        <taxon>Spermatophyta</taxon>
        <taxon>Magnoliopsida</taxon>
        <taxon>eudicotyledons</taxon>
        <taxon>Gunneridae</taxon>
        <taxon>Pentapetalae</taxon>
        <taxon>rosids</taxon>
        <taxon>fabids</taxon>
        <taxon>Malpighiales</taxon>
        <taxon>Salicaceae</taxon>
        <taxon>Saliceae</taxon>
        <taxon>Salix</taxon>
    </lineage>
</organism>
<name>A0AAD6KI51_9ROSI</name>
<proteinExistence type="predicted"/>
<evidence type="ECO:0000313" key="2">
    <source>
        <dbReference type="Proteomes" id="UP001162972"/>
    </source>
</evidence>
<dbReference type="AlphaFoldDB" id="A0AAD6KI51"/>
<gene>
    <name evidence="1" type="ORF">OIU84_024605</name>
</gene>
<dbReference type="EMBL" id="JAPFFJ010000006">
    <property type="protein sequence ID" value="KAJ6423663.1"/>
    <property type="molecule type" value="Genomic_DNA"/>
</dbReference>
<evidence type="ECO:0000313" key="1">
    <source>
        <dbReference type="EMBL" id="KAJ6423663.1"/>
    </source>
</evidence>
<accession>A0AAD6KI51</accession>
<comment type="caution">
    <text evidence="1">The sequence shown here is derived from an EMBL/GenBank/DDBJ whole genome shotgun (WGS) entry which is preliminary data.</text>
</comment>